<dbReference type="InterPro" id="IPR051259">
    <property type="entry name" value="rRNA_Methyltransferase"/>
</dbReference>
<dbReference type="Pfam" id="PF22435">
    <property type="entry name" value="MRM3-like_sub_bind"/>
    <property type="match status" value="1"/>
</dbReference>
<feature type="domain" description="MRM3-like substrate binding" evidence="5">
    <location>
        <begin position="9"/>
        <end position="97"/>
    </location>
</feature>
<keyword evidence="3" id="KW-0808">Transferase</keyword>
<organism evidence="6 7">
    <name type="scientific">Kingella bonacorsii</name>
    <dbReference type="NCBI Taxonomy" id="2796361"/>
    <lineage>
        <taxon>Bacteria</taxon>
        <taxon>Pseudomonadati</taxon>
        <taxon>Pseudomonadota</taxon>
        <taxon>Betaproteobacteria</taxon>
        <taxon>Neisseriales</taxon>
        <taxon>Neisseriaceae</taxon>
        <taxon>Kingella</taxon>
    </lineage>
</organism>
<feature type="domain" description="tRNA/rRNA methyltransferase SpoU type" evidence="4">
    <location>
        <begin position="114"/>
        <end position="251"/>
    </location>
</feature>
<dbReference type="CDD" id="cd18095">
    <property type="entry name" value="SpoU-like_rRNA-MTase"/>
    <property type="match status" value="1"/>
</dbReference>
<dbReference type="PANTHER" id="PTHR43191:SF2">
    <property type="entry name" value="RRNA METHYLTRANSFERASE 3, MITOCHONDRIAL"/>
    <property type="match status" value="1"/>
</dbReference>
<comment type="caution">
    <text evidence="6">The sequence shown here is derived from an EMBL/GenBank/DDBJ whole genome shotgun (WGS) entry which is preliminary data.</text>
</comment>
<dbReference type="RefSeq" id="WP_200523335.1">
    <property type="nucleotide sequence ID" value="NZ_JAEHNZ010000005.1"/>
</dbReference>
<dbReference type="Gene3D" id="3.40.1280.10">
    <property type="match status" value="1"/>
</dbReference>
<name>A0ABS1BVI0_9NEIS</name>
<evidence type="ECO:0000259" key="4">
    <source>
        <dbReference type="Pfam" id="PF00588"/>
    </source>
</evidence>
<dbReference type="SUPFAM" id="SSF75217">
    <property type="entry name" value="alpha/beta knot"/>
    <property type="match status" value="1"/>
</dbReference>
<evidence type="ECO:0000313" key="7">
    <source>
        <dbReference type="Proteomes" id="UP000614058"/>
    </source>
</evidence>
<dbReference type="EMBL" id="JAEHNZ010000005">
    <property type="protein sequence ID" value="MBK0397316.1"/>
    <property type="molecule type" value="Genomic_DNA"/>
</dbReference>
<accession>A0ABS1BVI0</accession>
<dbReference type="InterPro" id="IPR053888">
    <property type="entry name" value="MRM3-like_sub_bind"/>
</dbReference>
<gene>
    <name evidence="6" type="ORF">JDW22_12210</name>
</gene>
<comment type="similarity">
    <text evidence="1">Belongs to the class IV-like SAM-binding methyltransferase superfamily. RNA methyltransferase TrmH family.</text>
</comment>
<dbReference type="SUPFAM" id="SSF55315">
    <property type="entry name" value="L30e-like"/>
    <property type="match status" value="1"/>
</dbReference>
<dbReference type="GO" id="GO:0008168">
    <property type="term" value="F:methyltransferase activity"/>
    <property type="evidence" value="ECO:0007669"/>
    <property type="project" value="UniProtKB-KW"/>
</dbReference>
<dbReference type="PANTHER" id="PTHR43191">
    <property type="entry name" value="RRNA METHYLTRANSFERASE 3"/>
    <property type="match status" value="1"/>
</dbReference>
<sequence>MPPIQSPQNPQLKHLAKILTAAKHRREHRQAALEGAHLLAAYLDAGNTPQQVYIPEPKLRQPETAALAARLPENRITPVAPHLLQKISSLNHADDIISLIALPCPASPAREDCIVLDAVQDAGNVGTVLRSAAAAGIRHVVLGAGCADAYSPKVLRAGMGAHFALTLHERVNLRDWLAGYPHRTLATALTEHNNFSLYDLDLRPPSAWIFGNEGSGVSPDILAAADATVKIPMQGAVESLNIAQAATICLFEQMRQRLAA</sequence>
<keyword evidence="2 6" id="KW-0489">Methyltransferase</keyword>
<dbReference type="InterPro" id="IPR029026">
    <property type="entry name" value="tRNA_m1G_MTases_N"/>
</dbReference>
<keyword evidence="7" id="KW-1185">Reference proteome</keyword>
<evidence type="ECO:0000256" key="1">
    <source>
        <dbReference type="ARBA" id="ARBA00007228"/>
    </source>
</evidence>
<dbReference type="InterPro" id="IPR029064">
    <property type="entry name" value="Ribosomal_eL30-like_sf"/>
</dbReference>
<dbReference type="InterPro" id="IPR001537">
    <property type="entry name" value="SpoU_MeTrfase"/>
</dbReference>
<protein>
    <submittedName>
        <fullName evidence="6">RNA methyltransferase</fullName>
    </submittedName>
</protein>
<reference evidence="6 7" key="1">
    <citation type="journal article" date="2021" name="Pathogens">
        <title>Isolation and Characterization of Kingella bonacorsii sp. nov., A Novel Kingella Species Detected in a Stable Periodontitis Subject.</title>
        <authorList>
            <person name="Antezack A."/>
            <person name="Boxberger M."/>
            <person name="Rolland C."/>
            <person name="Monnet-Corti V."/>
            <person name="La Scola B."/>
        </authorList>
    </citation>
    <scope>NUCLEOTIDE SEQUENCE [LARGE SCALE GENOMIC DNA]</scope>
    <source>
        <strain evidence="6 7">Marseille-Q4569</strain>
    </source>
</reference>
<evidence type="ECO:0000256" key="3">
    <source>
        <dbReference type="ARBA" id="ARBA00022679"/>
    </source>
</evidence>
<dbReference type="Pfam" id="PF00588">
    <property type="entry name" value="SpoU_methylase"/>
    <property type="match status" value="1"/>
</dbReference>
<dbReference type="GO" id="GO:0032259">
    <property type="term" value="P:methylation"/>
    <property type="evidence" value="ECO:0007669"/>
    <property type="project" value="UniProtKB-KW"/>
</dbReference>
<proteinExistence type="inferred from homology"/>
<evidence type="ECO:0000259" key="5">
    <source>
        <dbReference type="Pfam" id="PF22435"/>
    </source>
</evidence>
<evidence type="ECO:0000313" key="6">
    <source>
        <dbReference type="EMBL" id="MBK0397316.1"/>
    </source>
</evidence>
<dbReference type="InterPro" id="IPR029028">
    <property type="entry name" value="Alpha/beta_knot_MTases"/>
</dbReference>
<evidence type="ECO:0000256" key="2">
    <source>
        <dbReference type="ARBA" id="ARBA00022603"/>
    </source>
</evidence>
<dbReference type="Proteomes" id="UP000614058">
    <property type="component" value="Unassembled WGS sequence"/>
</dbReference>
<dbReference type="Gene3D" id="3.30.1330.30">
    <property type="match status" value="1"/>
</dbReference>